<proteinExistence type="predicted"/>
<dbReference type="InterPro" id="IPR023214">
    <property type="entry name" value="HAD_sf"/>
</dbReference>
<sequence>MNGVKLAIFDMDGLMFDTEMLTKRAWMEIGKTYNYDITLDFLIGLLGMNKTSISNRFKSIHGEEFPFDKLYVEQGKVVNRIIEEEGLGVKEGLIELLDFLDEKGIKKAVATSSSRERAERLLSIAGILDRFDRVICGDEVTKGKPDPEIFLTVCKKLDVEPKEAIVFEDSERGLEAAVAGGIKCVIIPDLVEPSEKHVGLAYAKLKNLLEVINLK</sequence>
<evidence type="ECO:0000313" key="2">
    <source>
        <dbReference type="Proteomes" id="UP000184241"/>
    </source>
</evidence>
<dbReference type="NCBIfam" id="TIGR01509">
    <property type="entry name" value="HAD-SF-IA-v3"/>
    <property type="match status" value="1"/>
</dbReference>
<dbReference type="NCBIfam" id="TIGR01549">
    <property type="entry name" value="HAD-SF-IA-v1"/>
    <property type="match status" value="1"/>
</dbReference>
<dbReference type="PANTHER" id="PTHR18901">
    <property type="entry name" value="2-DEOXYGLUCOSE-6-PHOSPHATE PHOSPHATASE 2"/>
    <property type="match status" value="1"/>
</dbReference>
<organism evidence="1 2">
    <name type="scientific">Clostridium intestinale DSM 6191</name>
    <dbReference type="NCBI Taxonomy" id="1121320"/>
    <lineage>
        <taxon>Bacteria</taxon>
        <taxon>Bacillati</taxon>
        <taxon>Bacillota</taxon>
        <taxon>Clostridia</taxon>
        <taxon>Eubacteriales</taxon>
        <taxon>Clostridiaceae</taxon>
        <taxon>Clostridium</taxon>
    </lineage>
</organism>
<dbReference type="InterPro" id="IPR041492">
    <property type="entry name" value="HAD_2"/>
</dbReference>
<dbReference type="InterPro" id="IPR023198">
    <property type="entry name" value="PGP-like_dom2"/>
</dbReference>
<dbReference type="Gene3D" id="1.10.150.240">
    <property type="entry name" value="Putative phosphatase, domain 2"/>
    <property type="match status" value="1"/>
</dbReference>
<gene>
    <name evidence="1" type="ORF">SAMN02745941_03929</name>
</gene>
<dbReference type="SFLD" id="SFLDS00003">
    <property type="entry name" value="Haloacid_Dehalogenase"/>
    <property type="match status" value="1"/>
</dbReference>
<dbReference type="AlphaFoldDB" id="A0A1M6BRV8"/>
<dbReference type="PRINTS" id="PR00413">
    <property type="entry name" value="HADHALOGNASE"/>
</dbReference>
<dbReference type="PANTHER" id="PTHR18901:SF38">
    <property type="entry name" value="PSEUDOURIDINE-5'-PHOSPHATASE"/>
    <property type="match status" value="1"/>
</dbReference>
<protein>
    <submittedName>
        <fullName evidence="1">Haloacid dehalogenase superfamily, subfamily IA, variant 3 with third motif having DD or ED/haloacid dehalogenase superfamily, subfamily IA, variant 1 with third motif having Dx(3-4)D or Dx(3-4)E</fullName>
    </submittedName>
</protein>
<dbReference type="InterPro" id="IPR006439">
    <property type="entry name" value="HAD-SF_hydro_IA"/>
</dbReference>
<accession>A0A1M6BRV8</accession>
<reference evidence="1 2" key="1">
    <citation type="submission" date="2016-11" db="EMBL/GenBank/DDBJ databases">
        <authorList>
            <person name="Jaros S."/>
            <person name="Januszkiewicz K."/>
            <person name="Wedrychowicz H."/>
        </authorList>
    </citation>
    <scope>NUCLEOTIDE SEQUENCE [LARGE SCALE GENOMIC DNA]</scope>
    <source>
        <strain evidence="1 2">DSM 6191</strain>
    </source>
</reference>
<dbReference type="Proteomes" id="UP000184241">
    <property type="component" value="Unassembled WGS sequence"/>
</dbReference>
<dbReference type="SFLD" id="SFLDG01129">
    <property type="entry name" value="C1.5:_HAD__Beta-PGM__Phosphata"/>
    <property type="match status" value="1"/>
</dbReference>
<dbReference type="Pfam" id="PF13419">
    <property type="entry name" value="HAD_2"/>
    <property type="match status" value="1"/>
</dbReference>
<dbReference type="EMBL" id="FQXU01000015">
    <property type="protein sequence ID" value="SHI51417.1"/>
    <property type="molecule type" value="Genomic_DNA"/>
</dbReference>
<dbReference type="Gene3D" id="3.40.50.1000">
    <property type="entry name" value="HAD superfamily/HAD-like"/>
    <property type="match status" value="1"/>
</dbReference>
<dbReference type="RefSeq" id="WP_073022277.1">
    <property type="nucleotide sequence ID" value="NZ_FQXU01000015.1"/>
</dbReference>
<dbReference type="SUPFAM" id="SSF56784">
    <property type="entry name" value="HAD-like"/>
    <property type="match status" value="1"/>
</dbReference>
<evidence type="ECO:0000313" key="1">
    <source>
        <dbReference type="EMBL" id="SHI51417.1"/>
    </source>
</evidence>
<dbReference type="InterPro" id="IPR036412">
    <property type="entry name" value="HAD-like_sf"/>
</dbReference>
<name>A0A1M6BRV8_9CLOT</name>
<dbReference type="SFLD" id="SFLDG01135">
    <property type="entry name" value="C1.5.6:_HAD__Beta-PGM__Phospha"/>
    <property type="match status" value="1"/>
</dbReference>